<dbReference type="PROSITE" id="PS50893">
    <property type="entry name" value="ABC_TRANSPORTER_2"/>
    <property type="match status" value="1"/>
</dbReference>
<protein>
    <submittedName>
        <fullName evidence="7">ABC transporter ATP-binding protein</fullName>
    </submittedName>
</protein>
<gene>
    <name evidence="7" type="ORF">H9655_05045</name>
</gene>
<comment type="similarity">
    <text evidence="1">Belongs to the ABC transporter superfamily.</text>
</comment>
<dbReference type="PROSITE" id="PS00211">
    <property type="entry name" value="ABC_TRANSPORTER_1"/>
    <property type="match status" value="1"/>
</dbReference>
<proteinExistence type="inferred from homology"/>
<keyword evidence="5" id="KW-0029">Amino-acid transport</keyword>
<name>A0ABR8QLI0_9BACI</name>
<evidence type="ECO:0000256" key="5">
    <source>
        <dbReference type="ARBA" id="ARBA00022970"/>
    </source>
</evidence>
<dbReference type="Proteomes" id="UP000657931">
    <property type="component" value="Unassembled WGS sequence"/>
</dbReference>
<dbReference type="InterPro" id="IPR017871">
    <property type="entry name" value="ABC_transporter-like_CS"/>
</dbReference>
<evidence type="ECO:0000313" key="8">
    <source>
        <dbReference type="Proteomes" id="UP000657931"/>
    </source>
</evidence>
<accession>A0ABR8QLI0</accession>
<evidence type="ECO:0000313" key="7">
    <source>
        <dbReference type="EMBL" id="MBD7936385.1"/>
    </source>
</evidence>
<organism evidence="7 8">
    <name type="scientific">Cytobacillus stercorigallinarum</name>
    <dbReference type="NCBI Taxonomy" id="2762240"/>
    <lineage>
        <taxon>Bacteria</taxon>
        <taxon>Bacillati</taxon>
        <taxon>Bacillota</taxon>
        <taxon>Bacilli</taxon>
        <taxon>Bacillales</taxon>
        <taxon>Bacillaceae</taxon>
        <taxon>Cytobacillus</taxon>
    </lineage>
</organism>
<feature type="domain" description="ABC transporter" evidence="6">
    <location>
        <begin position="4"/>
        <end position="236"/>
    </location>
</feature>
<dbReference type="InterPro" id="IPR052156">
    <property type="entry name" value="BCAA_Transport_ATP-bd_LivF"/>
</dbReference>
<dbReference type="InterPro" id="IPR003439">
    <property type="entry name" value="ABC_transporter-like_ATP-bd"/>
</dbReference>
<dbReference type="GO" id="GO:0005524">
    <property type="term" value="F:ATP binding"/>
    <property type="evidence" value="ECO:0007669"/>
    <property type="project" value="UniProtKB-KW"/>
</dbReference>
<sequence length="238" mass="26280">MMMLRVSNLDAGYGNLQVLRNITFEVNSGELVSILGTNGAGKTTLLRTLSGLISTTNGQIEFNGKHIQKMQPENIVKEGLIQVPEGRMLFTEMTIRENLELGAYSSAARKNMKKNIEYCFKLFPILKERENQMAGSFSGGQQQMLAIGRALMAQPKILLLDEPSTGLSPLLTKQVFDIIKEIKQQGVTVLLVEQNAHQALSMSDRGYVIENGEIVMSGTAESLLQDNKLRESYLGLAN</sequence>
<dbReference type="Pfam" id="PF00005">
    <property type="entry name" value="ABC_tran"/>
    <property type="match status" value="1"/>
</dbReference>
<keyword evidence="4 7" id="KW-0067">ATP-binding</keyword>
<dbReference type="SUPFAM" id="SSF52540">
    <property type="entry name" value="P-loop containing nucleoside triphosphate hydrolases"/>
    <property type="match status" value="1"/>
</dbReference>
<dbReference type="InterPro" id="IPR003593">
    <property type="entry name" value="AAA+_ATPase"/>
</dbReference>
<comment type="caution">
    <text evidence="7">The sequence shown here is derived from an EMBL/GenBank/DDBJ whole genome shotgun (WGS) entry which is preliminary data.</text>
</comment>
<evidence type="ECO:0000256" key="1">
    <source>
        <dbReference type="ARBA" id="ARBA00005417"/>
    </source>
</evidence>
<dbReference type="InterPro" id="IPR030660">
    <property type="entry name" value="ABC_branched_ATPase_LivF/BraG"/>
</dbReference>
<evidence type="ECO:0000256" key="3">
    <source>
        <dbReference type="ARBA" id="ARBA00022741"/>
    </source>
</evidence>
<evidence type="ECO:0000259" key="6">
    <source>
        <dbReference type="PROSITE" id="PS50893"/>
    </source>
</evidence>
<dbReference type="SMART" id="SM00382">
    <property type="entry name" value="AAA"/>
    <property type="match status" value="1"/>
</dbReference>
<evidence type="ECO:0000256" key="2">
    <source>
        <dbReference type="ARBA" id="ARBA00022448"/>
    </source>
</evidence>
<dbReference type="PANTHER" id="PTHR43820">
    <property type="entry name" value="HIGH-AFFINITY BRANCHED-CHAIN AMINO ACID TRANSPORT ATP-BINDING PROTEIN LIVF"/>
    <property type="match status" value="1"/>
</dbReference>
<dbReference type="EMBL" id="JACSQT010000002">
    <property type="protein sequence ID" value="MBD7936385.1"/>
    <property type="molecule type" value="Genomic_DNA"/>
</dbReference>
<dbReference type="CDD" id="cd03224">
    <property type="entry name" value="ABC_TM1139_LivF_branched"/>
    <property type="match status" value="1"/>
</dbReference>
<reference evidence="7 8" key="1">
    <citation type="submission" date="2020-08" db="EMBL/GenBank/DDBJ databases">
        <title>A Genomic Blueprint of the Chicken Gut Microbiome.</title>
        <authorList>
            <person name="Gilroy R."/>
            <person name="Ravi A."/>
            <person name="Getino M."/>
            <person name="Pursley I."/>
            <person name="Horton D.L."/>
            <person name="Alikhan N.-F."/>
            <person name="Baker D."/>
            <person name="Gharbi K."/>
            <person name="Hall N."/>
            <person name="Watson M."/>
            <person name="Adriaenssens E.M."/>
            <person name="Foster-Nyarko E."/>
            <person name="Jarju S."/>
            <person name="Secka A."/>
            <person name="Antonio M."/>
            <person name="Oren A."/>
            <person name="Chaudhuri R."/>
            <person name="La Ragione R.M."/>
            <person name="Hildebrand F."/>
            <person name="Pallen M.J."/>
        </authorList>
    </citation>
    <scope>NUCLEOTIDE SEQUENCE [LARGE SCALE GENOMIC DNA]</scope>
    <source>
        <strain evidence="7 8">Sa5YUA1</strain>
    </source>
</reference>
<dbReference type="InterPro" id="IPR027417">
    <property type="entry name" value="P-loop_NTPase"/>
</dbReference>
<keyword evidence="2" id="KW-0813">Transport</keyword>
<keyword evidence="3" id="KW-0547">Nucleotide-binding</keyword>
<keyword evidence="8" id="KW-1185">Reference proteome</keyword>
<dbReference type="Gene3D" id="3.40.50.300">
    <property type="entry name" value="P-loop containing nucleotide triphosphate hydrolases"/>
    <property type="match status" value="1"/>
</dbReference>
<dbReference type="PIRSF" id="PIRSF039137">
    <property type="entry name" value="ABC_branched_ATPase"/>
    <property type="match status" value="1"/>
</dbReference>
<evidence type="ECO:0000256" key="4">
    <source>
        <dbReference type="ARBA" id="ARBA00022840"/>
    </source>
</evidence>
<dbReference type="PANTHER" id="PTHR43820:SF4">
    <property type="entry name" value="HIGH-AFFINITY BRANCHED-CHAIN AMINO ACID TRANSPORT ATP-BINDING PROTEIN LIVF"/>
    <property type="match status" value="1"/>
</dbReference>